<evidence type="ECO:0000313" key="2">
    <source>
        <dbReference type="EMBL" id="RIB15484.1"/>
    </source>
</evidence>
<keyword evidence="1" id="KW-0472">Membrane</keyword>
<evidence type="ECO:0000313" key="3">
    <source>
        <dbReference type="Proteomes" id="UP000266673"/>
    </source>
</evidence>
<comment type="caution">
    <text evidence="2">The sequence shown here is derived from an EMBL/GenBank/DDBJ whole genome shotgun (WGS) entry which is preliminary data.</text>
</comment>
<organism evidence="2 3">
    <name type="scientific">Gigaspora rosea</name>
    <dbReference type="NCBI Taxonomy" id="44941"/>
    <lineage>
        <taxon>Eukaryota</taxon>
        <taxon>Fungi</taxon>
        <taxon>Fungi incertae sedis</taxon>
        <taxon>Mucoromycota</taxon>
        <taxon>Glomeromycotina</taxon>
        <taxon>Glomeromycetes</taxon>
        <taxon>Diversisporales</taxon>
        <taxon>Gigasporaceae</taxon>
        <taxon>Gigaspora</taxon>
    </lineage>
</organism>
<dbReference type="Proteomes" id="UP000266673">
    <property type="component" value="Unassembled WGS sequence"/>
</dbReference>
<keyword evidence="3" id="KW-1185">Reference proteome</keyword>
<feature type="transmembrane region" description="Helical" evidence="1">
    <location>
        <begin position="167"/>
        <end position="186"/>
    </location>
</feature>
<sequence>MLLLFSYKPQFHISHKSGCHRAITHTNNFFFKTESGNILITLSKNAYQFSPENHTHTGHVVLTILPSAKPPPTNLLLQSLYTSPKNSYPSSFQYYLELSEKTSIGIELTFSFSQRRVANCSLILLSASCESSTNSSTNSPPPFASNSTSTASPVLSLISAGPCSCPLLLSFNCASGPFIFIFFFFFEMSE</sequence>
<accession>A0A397UZ15</accession>
<keyword evidence="1" id="KW-1133">Transmembrane helix</keyword>
<protein>
    <submittedName>
        <fullName evidence="2">Uncharacterized protein</fullName>
    </submittedName>
</protein>
<reference evidence="2 3" key="1">
    <citation type="submission" date="2018-06" db="EMBL/GenBank/DDBJ databases">
        <title>Comparative genomics reveals the genomic features of Rhizophagus irregularis, R. cerebriforme, R. diaphanum and Gigaspora rosea, and their symbiotic lifestyle signature.</title>
        <authorList>
            <person name="Morin E."/>
            <person name="San Clemente H."/>
            <person name="Chen E.C.H."/>
            <person name="De La Providencia I."/>
            <person name="Hainaut M."/>
            <person name="Kuo A."/>
            <person name="Kohler A."/>
            <person name="Murat C."/>
            <person name="Tang N."/>
            <person name="Roy S."/>
            <person name="Loubradou J."/>
            <person name="Henrissat B."/>
            <person name="Grigoriev I.V."/>
            <person name="Corradi N."/>
            <person name="Roux C."/>
            <person name="Martin F.M."/>
        </authorList>
    </citation>
    <scope>NUCLEOTIDE SEQUENCE [LARGE SCALE GENOMIC DNA]</scope>
    <source>
        <strain evidence="2 3">DAOM 194757</strain>
    </source>
</reference>
<evidence type="ECO:0000256" key="1">
    <source>
        <dbReference type="SAM" id="Phobius"/>
    </source>
</evidence>
<dbReference type="AlphaFoldDB" id="A0A397UZ15"/>
<name>A0A397UZ15_9GLOM</name>
<keyword evidence="1" id="KW-0812">Transmembrane</keyword>
<gene>
    <name evidence="2" type="ORF">C2G38_1576931</name>
</gene>
<proteinExistence type="predicted"/>
<dbReference type="EMBL" id="QKWP01000740">
    <property type="protein sequence ID" value="RIB15484.1"/>
    <property type="molecule type" value="Genomic_DNA"/>
</dbReference>